<evidence type="ECO:0000256" key="1">
    <source>
        <dbReference type="ARBA" id="ARBA00009431"/>
    </source>
</evidence>
<keyword evidence="5" id="KW-0325">Glycoprotein</keyword>
<comment type="similarity">
    <text evidence="1">Belongs to the peptidase S10 family.</text>
</comment>
<keyword evidence="6" id="KW-0812">Transmembrane</keyword>
<sequence length="511" mass="55122">MAPRTTKGERLPLTGVITPPARAESKSWTNKLVLLAVGVTTVLLSVGLTRSSRSAPLASVSLAEVGPQAPLCDTTAQSSGYIKLPKKKDGHLFYWFFESRSNPDTDPLVLWLTGGPGGSSMLALLSENGPCTVAADGVNTISNPYSWTNNANVIWVDQPIGSGFSYGTKHDYDHSSTEAGANMYDFLQGWLKEHPKFAAHPFFVTGESFAGHYAPAVATALLKTKPKAGDVKINLQGVAVGNGMHNSFTQMHYQADYVNHNVYNKTLMSDIDFATYKQNVSAVTTLIGQCAQNDDALACTQAAAAFLPSIMRPLPDIAKVNQYDLRKPTDASTAIAAVTKKDSGSGTKRPMFSKETTANIGNAHVHAFLNNPAIQSRLHVNPQGTTEWIEINSVVFTHFMGDFFRNYEGHVRDLLERGVRVLIYAGDADLVCNWKGNQAWTNELSWSGKAAFQAAAPANLTVDGVAKGVVQSANNFAFARIYNAGHMVPQDQPEAALAMINRFLANAPLQG</sequence>
<evidence type="ECO:0000313" key="8">
    <source>
        <dbReference type="EMBL" id="VFT88385.1"/>
    </source>
</evidence>
<dbReference type="AlphaFoldDB" id="A0A485KTL6"/>
<dbReference type="EMBL" id="VJMH01005289">
    <property type="protein sequence ID" value="KAF0697809.1"/>
    <property type="molecule type" value="Genomic_DNA"/>
</dbReference>
<keyword evidence="3" id="KW-0645">Protease</keyword>
<proteinExistence type="inferred from homology"/>
<evidence type="ECO:0000256" key="4">
    <source>
        <dbReference type="ARBA" id="ARBA00022801"/>
    </source>
</evidence>
<dbReference type="SUPFAM" id="SSF53474">
    <property type="entry name" value="alpha/beta-Hydrolases"/>
    <property type="match status" value="1"/>
</dbReference>
<evidence type="ECO:0000256" key="6">
    <source>
        <dbReference type="SAM" id="Phobius"/>
    </source>
</evidence>
<keyword evidence="9" id="KW-1185">Reference proteome</keyword>
<dbReference type="InterPro" id="IPR029058">
    <property type="entry name" value="AB_hydrolase_fold"/>
</dbReference>
<keyword evidence="6" id="KW-1133">Transmembrane helix</keyword>
<reference evidence="8 9" key="1">
    <citation type="submission" date="2019-03" db="EMBL/GenBank/DDBJ databases">
        <authorList>
            <person name="Gaulin E."/>
            <person name="Dumas B."/>
        </authorList>
    </citation>
    <scope>NUCLEOTIDE SEQUENCE [LARGE SCALE GENOMIC DNA]</scope>
    <source>
        <strain evidence="8">CBS 568.67</strain>
    </source>
</reference>
<keyword evidence="2" id="KW-0121">Carboxypeptidase</keyword>
<protein>
    <submittedName>
        <fullName evidence="8">Aste57867_11524 protein</fullName>
    </submittedName>
</protein>
<evidence type="ECO:0000256" key="3">
    <source>
        <dbReference type="ARBA" id="ARBA00022670"/>
    </source>
</evidence>
<dbReference type="PROSITE" id="PS00560">
    <property type="entry name" value="CARBOXYPEPT_SER_HIS"/>
    <property type="match status" value="1"/>
</dbReference>
<dbReference type="PANTHER" id="PTHR11802:SF113">
    <property type="entry name" value="SERINE CARBOXYPEPTIDASE CTSA-4.1"/>
    <property type="match status" value="1"/>
</dbReference>
<evidence type="ECO:0000256" key="5">
    <source>
        <dbReference type="ARBA" id="ARBA00023180"/>
    </source>
</evidence>
<dbReference type="GO" id="GO:0004185">
    <property type="term" value="F:serine-type carboxypeptidase activity"/>
    <property type="evidence" value="ECO:0007669"/>
    <property type="project" value="InterPro"/>
</dbReference>
<evidence type="ECO:0000313" key="9">
    <source>
        <dbReference type="Proteomes" id="UP000332933"/>
    </source>
</evidence>
<dbReference type="Gene3D" id="3.40.50.1820">
    <property type="entry name" value="alpha/beta hydrolase"/>
    <property type="match status" value="1"/>
</dbReference>
<keyword evidence="4" id="KW-0378">Hydrolase</keyword>
<evidence type="ECO:0000256" key="2">
    <source>
        <dbReference type="ARBA" id="ARBA00022645"/>
    </source>
</evidence>
<reference evidence="7" key="2">
    <citation type="submission" date="2019-06" db="EMBL/GenBank/DDBJ databases">
        <title>Genomics analysis of Aphanomyces spp. identifies a new class of oomycete effector associated with host adaptation.</title>
        <authorList>
            <person name="Gaulin E."/>
        </authorList>
    </citation>
    <scope>NUCLEOTIDE SEQUENCE</scope>
    <source>
        <strain evidence="7">CBS 578.67</strain>
    </source>
</reference>
<dbReference type="Proteomes" id="UP000332933">
    <property type="component" value="Unassembled WGS sequence"/>
</dbReference>
<dbReference type="InterPro" id="IPR033124">
    <property type="entry name" value="Ser_caboxypep_his_AS"/>
</dbReference>
<evidence type="ECO:0000313" key="7">
    <source>
        <dbReference type="EMBL" id="KAF0697809.1"/>
    </source>
</evidence>
<feature type="transmembrane region" description="Helical" evidence="6">
    <location>
        <begin position="32"/>
        <end position="49"/>
    </location>
</feature>
<dbReference type="Pfam" id="PF00450">
    <property type="entry name" value="Peptidase_S10"/>
    <property type="match status" value="1"/>
</dbReference>
<dbReference type="EMBL" id="CAADRA010005310">
    <property type="protein sequence ID" value="VFT88385.1"/>
    <property type="molecule type" value="Genomic_DNA"/>
</dbReference>
<dbReference type="GO" id="GO:0006508">
    <property type="term" value="P:proteolysis"/>
    <property type="evidence" value="ECO:0007669"/>
    <property type="project" value="UniProtKB-KW"/>
</dbReference>
<dbReference type="PANTHER" id="PTHR11802">
    <property type="entry name" value="SERINE PROTEASE FAMILY S10 SERINE CARBOXYPEPTIDASE"/>
    <property type="match status" value="1"/>
</dbReference>
<gene>
    <name evidence="8" type="primary">Aste57867_11524</name>
    <name evidence="7" type="ORF">As57867_011481</name>
    <name evidence="8" type="ORF">ASTE57867_11524</name>
</gene>
<dbReference type="InterPro" id="IPR001563">
    <property type="entry name" value="Peptidase_S10"/>
</dbReference>
<name>A0A485KTL6_9STRA</name>
<accession>A0A485KTL6</accession>
<dbReference type="OrthoDB" id="443318at2759"/>
<keyword evidence="6" id="KW-0472">Membrane</keyword>
<organism evidence="8 9">
    <name type="scientific">Aphanomyces stellatus</name>
    <dbReference type="NCBI Taxonomy" id="120398"/>
    <lineage>
        <taxon>Eukaryota</taxon>
        <taxon>Sar</taxon>
        <taxon>Stramenopiles</taxon>
        <taxon>Oomycota</taxon>
        <taxon>Saprolegniomycetes</taxon>
        <taxon>Saprolegniales</taxon>
        <taxon>Verrucalvaceae</taxon>
        <taxon>Aphanomyces</taxon>
    </lineage>
</organism>
<dbReference type="PRINTS" id="PR00724">
    <property type="entry name" value="CRBOXYPTASEC"/>
</dbReference>